<protein>
    <recommendedName>
        <fullName evidence="3">Dipeptidylpeptidase IV N-terminal domain-containing protein</fullName>
    </recommendedName>
</protein>
<dbReference type="Gene3D" id="2.120.10.30">
    <property type="entry name" value="TolB, C-terminal domain"/>
    <property type="match status" value="1"/>
</dbReference>
<evidence type="ECO:0000313" key="2">
    <source>
        <dbReference type="Proteomes" id="UP000317716"/>
    </source>
</evidence>
<organism evidence="1 2">
    <name type="scientific">Eiseniibacteriota bacterium</name>
    <dbReference type="NCBI Taxonomy" id="2212470"/>
    <lineage>
        <taxon>Bacteria</taxon>
        <taxon>Candidatus Eiseniibacteriota</taxon>
    </lineage>
</organism>
<sequence>MTGVTTSDEILVKRNPTPRSLAGVMAGLILLGTLACAKDPTRPRPIPIRPVPDVDEAAVWSHDGQHIAFHRRFQSADGPPGVYFVSKWGGTPRLLAPGDFWWPKMLSFSPDDRYLVGISNFVMIIIDIKNATVREPLPPGIGAYEPDWSPRADAIIYWRWPGFPATPDDSAGLYFLDPWSGNQRIFLDASGQKLYGSRDRVHQAKFDNRQYLYGPGGRDWPPCLGHVPGVRNL</sequence>
<comment type="caution">
    <text evidence="1">The sequence shown here is derived from an EMBL/GenBank/DDBJ whole genome shotgun (WGS) entry which is preliminary data.</text>
</comment>
<proteinExistence type="predicted"/>
<reference evidence="1 2" key="1">
    <citation type="journal article" date="2019" name="Nat. Microbiol.">
        <title>Mediterranean grassland soil C-N compound turnover is dependent on rainfall and depth, and is mediated by genomically divergent microorganisms.</title>
        <authorList>
            <person name="Diamond S."/>
            <person name="Andeer P.F."/>
            <person name="Li Z."/>
            <person name="Crits-Christoph A."/>
            <person name="Burstein D."/>
            <person name="Anantharaman K."/>
            <person name="Lane K.R."/>
            <person name="Thomas B.C."/>
            <person name="Pan C."/>
            <person name="Northen T.R."/>
            <person name="Banfield J.F."/>
        </authorList>
    </citation>
    <scope>NUCLEOTIDE SEQUENCE [LARGE SCALE GENOMIC DNA]</scope>
    <source>
        <strain evidence="1">WS_2</strain>
    </source>
</reference>
<name>A0A538SLG3_UNCEI</name>
<evidence type="ECO:0008006" key="3">
    <source>
        <dbReference type="Google" id="ProtNLM"/>
    </source>
</evidence>
<gene>
    <name evidence="1" type="ORF">E6K72_09465</name>
</gene>
<dbReference type="AlphaFoldDB" id="A0A538SLG3"/>
<dbReference type="InterPro" id="IPR011042">
    <property type="entry name" value="6-blade_b-propeller_TolB-like"/>
</dbReference>
<evidence type="ECO:0000313" key="1">
    <source>
        <dbReference type="EMBL" id="TMQ52207.1"/>
    </source>
</evidence>
<dbReference type="Proteomes" id="UP000317716">
    <property type="component" value="Unassembled WGS sequence"/>
</dbReference>
<dbReference type="SUPFAM" id="SSF82171">
    <property type="entry name" value="DPP6 N-terminal domain-like"/>
    <property type="match status" value="1"/>
</dbReference>
<accession>A0A538SLG3</accession>
<dbReference type="EMBL" id="VBOS01000331">
    <property type="protein sequence ID" value="TMQ52207.1"/>
    <property type="molecule type" value="Genomic_DNA"/>
</dbReference>